<proteinExistence type="predicted"/>
<sequence length="126" mass="13001">MLRSRPRTAPRTPRDERGTSGLRAMTAALVIVPTHSASARTASAQGGPSSREAGGTRATRGEVPWMVRLSMGCGGTTGSAAQSVLTAQHSTGSTGHSPAGRIPSAAEKPADRPVARHSSRYRAITL</sequence>
<dbReference type="EMBL" id="VIVK01000001">
    <property type="protein sequence ID" value="TWD80999.1"/>
    <property type="molecule type" value="Genomic_DNA"/>
</dbReference>
<name>A0A561BQ33_9ACTN</name>
<comment type="caution">
    <text evidence="2">The sequence shown here is derived from an EMBL/GenBank/DDBJ whole genome shotgun (WGS) entry which is preliminary data.</text>
</comment>
<dbReference type="SUPFAM" id="SSF50494">
    <property type="entry name" value="Trypsin-like serine proteases"/>
    <property type="match status" value="1"/>
</dbReference>
<evidence type="ECO:0000313" key="2">
    <source>
        <dbReference type="EMBL" id="TWD80999.1"/>
    </source>
</evidence>
<feature type="compositionally biased region" description="Polar residues" evidence="1">
    <location>
        <begin position="84"/>
        <end position="96"/>
    </location>
</feature>
<gene>
    <name evidence="2" type="ORF">FB561_2101</name>
</gene>
<dbReference type="InterPro" id="IPR009003">
    <property type="entry name" value="Peptidase_S1_PA"/>
</dbReference>
<dbReference type="InterPro" id="IPR043504">
    <property type="entry name" value="Peptidase_S1_PA_chymotrypsin"/>
</dbReference>
<evidence type="ECO:0000256" key="1">
    <source>
        <dbReference type="SAM" id="MobiDB-lite"/>
    </source>
</evidence>
<feature type="region of interest" description="Disordered" evidence="1">
    <location>
        <begin position="1"/>
        <end position="63"/>
    </location>
</feature>
<dbReference type="Proteomes" id="UP000318380">
    <property type="component" value="Unassembled WGS sequence"/>
</dbReference>
<feature type="region of interest" description="Disordered" evidence="1">
    <location>
        <begin position="84"/>
        <end position="126"/>
    </location>
</feature>
<protein>
    <submittedName>
        <fullName evidence="2">Uncharacterized protein</fullName>
    </submittedName>
</protein>
<reference evidence="2 3" key="1">
    <citation type="submission" date="2019-06" db="EMBL/GenBank/DDBJ databases">
        <title>Sequencing the genomes of 1000 actinobacteria strains.</title>
        <authorList>
            <person name="Klenk H.-P."/>
        </authorList>
    </citation>
    <scope>NUCLEOTIDE SEQUENCE [LARGE SCALE GENOMIC DNA]</scope>
    <source>
        <strain evidence="2 3">DSM 24683</strain>
    </source>
</reference>
<accession>A0A561BQ33</accession>
<organism evidence="2 3">
    <name type="scientific">Kribbella amoyensis</name>
    <dbReference type="NCBI Taxonomy" id="996641"/>
    <lineage>
        <taxon>Bacteria</taxon>
        <taxon>Bacillati</taxon>
        <taxon>Actinomycetota</taxon>
        <taxon>Actinomycetes</taxon>
        <taxon>Propionibacteriales</taxon>
        <taxon>Kribbellaceae</taxon>
        <taxon>Kribbella</taxon>
    </lineage>
</organism>
<feature type="compositionally biased region" description="Polar residues" evidence="1">
    <location>
        <begin position="35"/>
        <end position="48"/>
    </location>
</feature>
<dbReference type="AlphaFoldDB" id="A0A561BQ33"/>
<evidence type="ECO:0000313" key="3">
    <source>
        <dbReference type="Proteomes" id="UP000318380"/>
    </source>
</evidence>
<keyword evidence="3" id="KW-1185">Reference proteome</keyword>
<dbReference type="Gene3D" id="2.40.10.10">
    <property type="entry name" value="Trypsin-like serine proteases"/>
    <property type="match status" value="1"/>
</dbReference>